<keyword evidence="2" id="KW-1185">Reference proteome</keyword>
<protein>
    <recommendedName>
        <fullName evidence="3">Barstar (Barnase inhibitor)</fullName>
    </recommendedName>
</protein>
<gene>
    <name evidence="1" type="ORF">GCM10023147_07010</name>
</gene>
<comment type="caution">
    <text evidence="1">The sequence shown here is derived from an EMBL/GenBank/DDBJ whole genome shotgun (WGS) entry which is preliminary data.</text>
</comment>
<dbReference type="EMBL" id="BAABFR010000007">
    <property type="protein sequence ID" value="GAA4385352.1"/>
    <property type="molecule type" value="Genomic_DNA"/>
</dbReference>
<accession>A0ABP8J5G0</accession>
<reference evidence="2" key="1">
    <citation type="journal article" date="2019" name="Int. J. Syst. Evol. Microbiol.">
        <title>The Global Catalogue of Microorganisms (GCM) 10K type strain sequencing project: providing services to taxonomists for standard genome sequencing and annotation.</title>
        <authorList>
            <consortium name="The Broad Institute Genomics Platform"/>
            <consortium name="The Broad Institute Genome Sequencing Center for Infectious Disease"/>
            <person name="Wu L."/>
            <person name="Ma J."/>
        </authorList>
    </citation>
    <scope>NUCLEOTIDE SEQUENCE [LARGE SCALE GENOMIC DNA]</scope>
    <source>
        <strain evidence="2">JCM 17688</strain>
    </source>
</reference>
<organism evidence="1 2">
    <name type="scientific">Tsukamurella soli</name>
    <dbReference type="NCBI Taxonomy" id="644556"/>
    <lineage>
        <taxon>Bacteria</taxon>
        <taxon>Bacillati</taxon>
        <taxon>Actinomycetota</taxon>
        <taxon>Actinomycetes</taxon>
        <taxon>Mycobacteriales</taxon>
        <taxon>Tsukamurellaceae</taxon>
        <taxon>Tsukamurella</taxon>
    </lineage>
</organism>
<evidence type="ECO:0000313" key="2">
    <source>
        <dbReference type="Proteomes" id="UP001500635"/>
    </source>
</evidence>
<evidence type="ECO:0000313" key="1">
    <source>
        <dbReference type="EMBL" id="GAA4385352.1"/>
    </source>
</evidence>
<name>A0ABP8J5G0_9ACTN</name>
<proteinExistence type="predicted"/>
<dbReference type="Proteomes" id="UP001500635">
    <property type="component" value="Unassembled WGS sequence"/>
</dbReference>
<sequence length="155" mass="15982">MGVRYEYFAAADDGAAAAVVETGLGLVRGATDVGFVPGAPVLGPDPVSELTGLEAILLGLDDAAALDLISRPDCGRWIAGEPDAMFVVTVARGTVDALLAADHDTLAAAVEPWSRIEEFYGQWPPAMLLAVAEAIRALFAGAEADGVTPYVLISL</sequence>
<evidence type="ECO:0008006" key="3">
    <source>
        <dbReference type="Google" id="ProtNLM"/>
    </source>
</evidence>
<dbReference type="RefSeq" id="WP_344990915.1">
    <property type="nucleotide sequence ID" value="NZ_BAABFR010000007.1"/>
</dbReference>